<evidence type="ECO:0000313" key="9">
    <source>
        <dbReference type="EMBL" id="SDU81251.1"/>
    </source>
</evidence>
<dbReference type="PANTHER" id="PTHR30193">
    <property type="entry name" value="ABC TRANSPORTER PERMEASE PROTEIN"/>
    <property type="match status" value="1"/>
</dbReference>
<evidence type="ECO:0000256" key="6">
    <source>
        <dbReference type="ARBA" id="ARBA00023136"/>
    </source>
</evidence>
<dbReference type="InterPro" id="IPR000515">
    <property type="entry name" value="MetI-like"/>
</dbReference>
<evidence type="ECO:0000313" key="10">
    <source>
        <dbReference type="Proteomes" id="UP000182977"/>
    </source>
</evidence>
<feature type="transmembrane region" description="Helical" evidence="7">
    <location>
        <begin position="263"/>
        <end position="282"/>
    </location>
</feature>
<dbReference type="CDD" id="cd06261">
    <property type="entry name" value="TM_PBP2"/>
    <property type="match status" value="1"/>
</dbReference>
<dbReference type="GO" id="GO:0005886">
    <property type="term" value="C:plasma membrane"/>
    <property type="evidence" value="ECO:0007669"/>
    <property type="project" value="UniProtKB-SubCell"/>
</dbReference>
<keyword evidence="2 7" id="KW-0813">Transport</keyword>
<dbReference type="SUPFAM" id="SSF161098">
    <property type="entry name" value="MetI-like"/>
    <property type="match status" value="1"/>
</dbReference>
<keyword evidence="6 7" id="KW-0472">Membrane</keyword>
<evidence type="ECO:0000256" key="7">
    <source>
        <dbReference type="RuleBase" id="RU363032"/>
    </source>
</evidence>
<feature type="transmembrane region" description="Helical" evidence="7">
    <location>
        <begin position="154"/>
        <end position="178"/>
    </location>
</feature>
<organism evidence="9 10">
    <name type="scientific">Jiangella alkaliphila</name>
    <dbReference type="NCBI Taxonomy" id="419479"/>
    <lineage>
        <taxon>Bacteria</taxon>
        <taxon>Bacillati</taxon>
        <taxon>Actinomycetota</taxon>
        <taxon>Actinomycetes</taxon>
        <taxon>Jiangellales</taxon>
        <taxon>Jiangellaceae</taxon>
        <taxon>Jiangella</taxon>
    </lineage>
</organism>
<feature type="transmembrane region" description="Helical" evidence="7">
    <location>
        <begin position="12"/>
        <end position="37"/>
    </location>
</feature>
<dbReference type="STRING" id="419479.SAMN04488563_6292"/>
<dbReference type="PROSITE" id="PS50928">
    <property type="entry name" value="ABC_TM1"/>
    <property type="match status" value="1"/>
</dbReference>
<protein>
    <submittedName>
        <fullName evidence="9">Carbohydrate ABC transporter membrane protein 1, CUT1 family</fullName>
    </submittedName>
</protein>
<keyword evidence="3" id="KW-1003">Cell membrane</keyword>
<keyword evidence="5 7" id="KW-1133">Transmembrane helix</keyword>
<feature type="transmembrane region" description="Helical" evidence="7">
    <location>
        <begin position="71"/>
        <end position="93"/>
    </location>
</feature>
<evidence type="ECO:0000256" key="4">
    <source>
        <dbReference type="ARBA" id="ARBA00022692"/>
    </source>
</evidence>
<dbReference type="PANTHER" id="PTHR30193:SF37">
    <property type="entry name" value="INNER MEMBRANE ABC TRANSPORTER PERMEASE PROTEIN YCJO"/>
    <property type="match status" value="1"/>
</dbReference>
<evidence type="ECO:0000256" key="2">
    <source>
        <dbReference type="ARBA" id="ARBA00022448"/>
    </source>
</evidence>
<evidence type="ECO:0000259" key="8">
    <source>
        <dbReference type="PROSITE" id="PS50928"/>
    </source>
</evidence>
<comment type="subcellular location">
    <subcellularLocation>
        <location evidence="1 7">Cell membrane</location>
        <topology evidence="1 7">Multi-pass membrane protein</topology>
    </subcellularLocation>
</comment>
<comment type="similarity">
    <text evidence="7">Belongs to the binding-protein-dependent transport system permease family.</text>
</comment>
<accession>A0A1H2LL02</accession>
<evidence type="ECO:0000256" key="1">
    <source>
        <dbReference type="ARBA" id="ARBA00004651"/>
    </source>
</evidence>
<keyword evidence="10" id="KW-1185">Reference proteome</keyword>
<dbReference type="OrthoDB" id="9805974at2"/>
<dbReference type="AlphaFoldDB" id="A0A1H2LL02"/>
<sequence length="286" mass="30431">MTALTRARPGPYLAPALLAVVLTVYGPLLAVAVLSLFDFNLTTRPPEWVGTANYAEVFARPDAARALWNTLGYLVAILPLSVVAPALAAIAVWRLGGPLVGFYRTVFFLPVLIPPAVGAVMWEWILNPVLGITDEPLRLLGFEPVNWLSDGAGAFAAVTVVSGWKVFGLSFILFTAGLTTIDDDVMAAARLDRAGEWQLVRHIVLPLLRPVTTVVLFATVVFAGPWTFGVIDVLTGGGPAGATSNVYYLLYQYGFGFFDGGPAAALSVLITVGFGAIVALQLRATR</sequence>
<dbReference type="Pfam" id="PF00528">
    <property type="entry name" value="BPD_transp_1"/>
    <property type="match status" value="1"/>
</dbReference>
<reference evidence="10" key="1">
    <citation type="submission" date="2016-10" db="EMBL/GenBank/DDBJ databases">
        <authorList>
            <person name="Varghese N."/>
            <person name="Submissions S."/>
        </authorList>
    </citation>
    <scope>NUCLEOTIDE SEQUENCE [LARGE SCALE GENOMIC DNA]</scope>
    <source>
        <strain evidence="10">DSM 45079</strain>
    </source>
</reference>
<dbReference type="RefSeq" id="WP_046768799.1">
    <property type="nucleotide sequence ID" value="NZ_KQ061228.1"/>
</dbReference>
<proteinExistence type="inferred from homology"/>
<dbReference type="Proteomes" id="UP000182977">
    <property type="component" value="Chromosome I"/>
</dbReference>
<dbReference type="Gene3D" id="1.10.3720.10">
    <property type="entry name" value="MetI-like"/>
    <property type="match status" value="1"/>
</dbReference>
<feature type="domain" description="ABC transmembrane type-1" evidence="8">
    <location>
        <begin position="67"/>
        <end position="281"/>
    </location>
</feature>
<keyword evidence="4 7" id="KW-0812">Transmembrane</keyword>
<feature type="transmembrane region" description="Helical" evidence="7">
    <location>
        <begin position="105"/>
        <end position="125"/>
    </location>
</feature>
<dbReference type="EMBL" id="LT629791">
    <property type="protein sequence ID" value="SDU81251.1"/>
    <property type="molecule type" value="Genomic_DNA"/>
</dbReference>
<evidence type="ECO:0000256" key="5">
    <source>
        <dbReference type="ARBA" id="ARBA00022989"/>
    </source>
</evidence>
<evidence type="ECO:0000256" key="3">
    <source>
        <dbReference type="ARBA" id="ARBA00022475"/>
    </source>
</evidence>
<dbReference type="InterPro" id="IPR035906">
    <property type="entry name" value="MetI-like_sf"/>
</dbReference>
<gene>
    <name evidence="9" type="ORF">SAMN04488563_6292</name>
</gene>
<dbReference type="GO" id="GO:0055085">
    <property type="term" value="P:transmembrane transport"/>
    <property type="evidence" value="ECO:0007669"/>
    <property type="project" value="InterPro"/>
</dbReference>
<dbReference type="InterPro" id="IPR051393">
    <property type="entry name" value="ABC_transporter_permease"/>
</dbReference>
<name>A0A1H2LL02_9ACTN</name>